<evidence type="ECO:0000256" key="2">
    <source>
        <dbReference type="ARBA" id="ARBA00022723"/>
    </source>
</evidence>
<accession>A0ABR7SEK9</accession>
<sequence>MHETGLCEAILDAVERRAKGRRVTGVKVRIGTLHAVSAPALAQSFELVSAGSVADGAVIDLVPVDGDTFVLESIRLAEGTGDVPRHPG</sequence>
<evidence type="ECO:0000313" key="4">
    <source>
        <dbReference type="EMBL" id="MBC9713930.1"/>
    </source>
</evidence>
<keyword evidence="1" id="KW-0533">Nickel</keyword>
<keyword evidence="3" id="KW-0862">Zinc</keyword>
<evidence type="ECO:0000256" key="3">
    <source>
        <dbReference type="ARBA" id="ARBA00022833"/>
    </source>
</evidence>
<evidence type="ECO:0000256" key="1">
    <source>
        <dbReference type="ARBA" id="ARBA00022596"/>
    </source>
</evidence>
<keyword evidence="5" id="KW-1185">Reference proteome</keyword>
<proteinExistence type="predicted"/>
<organism evidence="4 5">
    <name type="scientific">Streptomyces polyasparticus</name>
    <dbReference type="NCBI Taxonomy" id="2767826"/>
    <lineage>
        <taxon>Bacteria</taxon>
        <taxon>Bacillati</taxon>
        <taxon>Actinomycetota</taxon>
        <taxon>Actinomycetes</taxon>
        <taxon>Kitasatosporales</taxon>
        <taxon>Streptomycetaceae</taxon>
        <taxon>Streptomyces</taxon>
    </lineage>
</organism>
<dbReference type="Pfam" id="PF01155">
    <property type="entry name" value="HypA"/>
    <property type="match status" value="1"/>
</dbReference>
<protein>
    <submittedName>
        <fullName evidence="4">Hydrogenase maturation nickel metallochaperone HypA</fullName>
    </submittedName>
</protein>
<reference evidence="4 5" key="1">
    <citation type="submission" date="2020-08" db="EMBL/GenBank/DDBJ databases">
        <title>Genemic of Streptomyces polyaspartic.</title>
        <authorList>
            <person name="Liu W."/>
        </authorList>
    </citation>
    <scope>NUCLEOTIDE SEQUENCE [LARGE SCALE GENOMIC DNA]</scope>
    <source>
        <strain evidence="4 5">TRM66268-LWL</strain>
    </source>
</reference>
<keyword evidence="2" id="KW-0479">Metal-binding</keyword>
<evidence type="ECO:0000313" key="5">
    <source>
        <dbReference type="Proteomes" id="UP000642284"/>
    </source>
</evidence>
<dbReference type="EMBL" id="JACTVJ010000006">
    <property type="protein sequence ID" value="MBC9713930.1"/>
    <property type="molecule type" value="Genomic_DNA"/>
</dbReference>
<gene>
    <name evidence="4" type="ORF">H9Y04_15280</name>
</gene>
<name>A0ABR7SEK9_9ACTN</name>
<dbReference type="RefSeq" id="WP_187814355.1">
    <property type="nucleotide sequence ID" value="NZ_JACTVJ010000006.1"/>
</dbReference>
<dbReference type="Proteomes" id="UP000642284">
    <property type="component" value="Unassembled WGS sequence"/>
</dbReference>
<comment type="caution">
    <text evidence="4">The sequence shown here is derived from an EMBL/GenBank/DDBJ whole genome shotgun (WGS) entry which is preliminary data.</text>
</comment>
<dbReference type="Gene3D" id="3.30.2320.50">
    <property type="match status" value="1"/>
</dbReference>
<dbReference type="InterPro" id="IPR000688">
    <property type="entry name" value="HypA/HybF"/>
</dbReference>